<dbReference type="EMBL" id="JX238501">
    <property type="protein sequence ID" value="AGB62766.1"/>
    <property type="molecule type" value="Genomic_DNA"/>
</dbReference>
<organism evidence="1 2">
    <name type="scientific">Bacillus phage phiAGATE</name>
    <dbReference type="NCBI Taxonomy" id="1204533"/>
    <lineage>
        <taxon>Viruses</taxon>
        <taxon>Duplodnaviria</taxon>
        <taxon>Heunggongvirae</taxon>
        <taxon>Uroviricota</taxon>
        <taxon>Caudoviricetes</taxon>
        <taxon>Herelleviridae</taxon>
        <taxon>Bastillevirinae</taxon>
        <taxon>Agatevirus</taxon>
        <taxon>Agatevirus agate</taxon>
    </lineage>
</organism>
<sequence length="90" mass="9918">MGMTKLYIPADDVYKINKETGKVDCSGLPESNLVNNEELGASDKMMFPSDVAILIDASQAVDADPTKDNGDTVWLYWFEDGTEVQILSEI</sequence>
<dbReference type="OrthoDB" id="28168at10239"/>
<dbReference type="RefSeq" id="YP_007349359.1">
    <property type="nucleotide sequence ID" value="NC_020081.2"/>
</dbReference>
<protein>
    <submittedName>
        <fullName evidence="1">Uncharacterized protein</fullName>
    </submittedName>
</protein>
<accession>L0LCC8</accession>
<dbReference type="KEGG" id="vg:14516091"/>
<evidence type="ECO:0000313" key="2">
    <source>
        <dbReference type="Proteomes" id="UP000010364"/>
    </source>
</evidence>
<proteinExistence type="predicted"/>
<reference evidence="1" key="1">
    <citation type="submission" date="2013-11" db="EMBL/GenBank/DDBJ databases">
        <title>Discovery of phiAGATE novel phage infecting Bacillus pumilus leads to new insights in phylogeny of subfamily Spounavirinae.</title>
        <authorList>
            <person name="Barylski J."/>
            <person name="Nowicki G."/>
            <person name="Gozdzicka-Jozefiak A."/>
        </authorList>
    </citation>
    <scope>NUCLEOTIDE SEQUENCE [LARGE SCALE GENOMIC DNA]</scope>
</reference>
<dbReference type="GeneID" id="14516091"/>
<evidence type="ECO:0000313" key="1">
    <source>
        <dbReference type="EMBL" id="AGB62766.1"/>
    </source>
</evidence>
<keyword evidence="2" id="KW-1185">Reference proteome</keyword>
<name>L0LCC8_9CAUD</name>
<dbReference type="Proteomes" id="UP000010364">
    <property type="component" value="Segment"/>
</dbReference>